<dbReference type="AlphaFoldDB" id="A0A7S3PGN3"/>
<accession>A0A7S3PGN3</accession>
<protein>
    <submittedName>
        <fullName evidence="4">Uncharacterized protein</fullName>
    </submittedName>
</protein>
<gene>
    <name evidence="4" type="ORF">ASTO00021_LOCUS9338</name>
</gene>
<keyword evidence="3" id="KW-0472">Membrane</keyword>
<evidence type="ECO:0000256" key="3">
    <source>
        <dbReference type="SAM" id="Phobius"/>
    </source>
</evidence>
<keyword evidence="3" id="KW-1133">Transmembrane helix</keyword>
<feature type="coiled-coil region" evidence="1">
    <location>
        <begin position="198"/>
        <end position="232"/>
    </location>
</feature>
<reference evidence="4" key="1">
    <citation type="submission" date="2021-01" db="EMBL/GenBank/DDBJ databases">
        <authorList>
            <person name="Corre E."/>
            <person name="Pelletier E."/>
            <person name="Niang G."/>
            <person name="Scheremetjew M."/>
            <person name="Finn R."/>
            <person name="Kale V."/>
            <person name="Holt S."/>
            <person name="Cochrane G."/>
            <person name="Meng A."/>
            <person name="Brown T."/>
            <person name="Cohen L."/>
        </authorList>
    </citation>
    <scope>NUCLEOTIDE SEQUENCE</scope>
    <source>
        <strain evidence="4">GSBS06</strain>
    </source>
</reference>
<keyword evidence="3" id="KW-0812">Transmembrane</keyword>
<feature type="transmembrane region" description="Helical" evidence="3">
    <location>
        <begin position="59"/>
        <end position="83"/>
    </location>
</feature>
<evidence type="ECO:0000256" key="2">
    <source>
        <dbReference type="SAM" id="MobiDB-lite"/>
    </source>
</evidence>
<proteinExistence type="predicted"/>
<evidence type="ECO:0000313" key="4">
    <source>
        <dbReference type="EMBL" id="CAE0439114.1"/>
    </source>
</evidence>
<dbReference type="EMBL" id="HBIN01012406">
    <property type="protein sequence ID" value="CAE0439114.1"/>
    <property type="molecule type" value="Transcribed_RNA"/>
</dbReference>
<keyword evidence="1" id="KW-0175">Coiled coil</keyword>
<evidence type="ECO:0000256" key="1">
    <source>
        <dbReference type="SAM" id="Coils"/>
    </source>
</evidence>
<sequence>MRPLRQSELPLHKGSPNGRRKLGSSLNNALEKGLDLAGLSKTKTGAGDKEKAYVIRQNGILKCLLFFVVLIVLGNVVIFSTYLEIKVERRDAIHSEALHRKLEHSAQLKLMSVHMQLQKALDNEVHETLRIEEYRSFMERVFGNLIAEVDTVLNSETNAVSADSKAKIKMAQQSAYDTAVTAVDQLVKQFRGKSARAKKRLKDIALQVIEDVDEEEKEKQRFRDRIHDLGASEDFEYQDEIADEELDQFGIKHDKNQKGEAIDEDEKVVEADLERFYQKLLDTKFANVMPEIVNEWEKHLSKVIDTLENDSQETDLKALEKYVQEQLLAYVPDARPFDPKKDRSILDFFEARIYEAKLAPHRQNLLDMHTGWKSGSLSPYQVLANIEKVANDENLYLIYEWLNGFDDEEEFYKES</sequence>
<name>A0A7S3PGN3_9STRA</name>
<feature type="region of interest" description="Disordered" evidence="2">
    <location>
        <begin position="1"/>
        <end position="24"/>
    </location>
</feature>
<organism evidence="4">
    <name type="scientific">Aplanochytrium stocchinoi</name>
    <dbReference type="NCBI Taxonomy" id="215587"/>
    <lineage>
        <taxon>Eukaryota</taxon>
        <taxon>Sar</taxon>
        <taxon>Stramenopiles</taxon>
        <taxon>Bigyra</taxon>
        <taxon>Labyrinthulomycetes</taxon>
        <taxon>Thraustochytrida</taxon>
        <taxon>Thraustochytriidae</taxon>
        <taxon>Aplanochytrium</taxon>
    </lineage>
</organism>